<keyword evidence="2" id="KW-0378">Hydrolase</keyword>
<dbReference type="Pfam" id="PF01981">
    <property type="entry name" value="PTH2"/>
    <property type="match status" value="1"/>
</dbReference>
<dbReference type="Proteomes" id="UP000031056">
    <property type="component" value="Unassembled WGS sequence"/>
</dbReference>
<dbReference type="InterPro" id="IPR002833">
    <property type="entry name" value="PTH2"/>
</dbReference>
<dbReference type="InParanoid" id="A0A0B2UKX1"/>
<dbReference type="GeneID" id="26261533"/>
<name>A0A0B2UKX1_9MICR</name>
<evidence type="ECO:0000256" key="3">
    <source>
        <dbReference type="ARBA" id="ARBA00048707"/>
    </source>
</evidence>
<proteinExistence type="predicted"/>
<dbReference type="RefSeq" id="XP_014563941.1">
    <property type="nucleotide sequence ID" value="XM_014708455.1"/>
</dbReference>
<dbReference type="PANTHER" id="PTHR46194">
    <property type="entry name" value="PEPTIDYL-TRNA HYDROLASE PTRHD1-RELATED"/>
    <property type="match status" value="1"/>
</dbReference>
<evidence type="ECO:0000256" key="2">
    <source>
        <dbReference type="ARBA" id="ARBA00022801"/>
    </source>
</evidence>
<protein>
    <recommendedName>
        <fullName evidence="1">peptidyl-tRNA hydrolase</fullName>
        <ecNumber evidence="1">3.1.1.29</ecNumber>
    </recommendedName>
</protein>
<gene>
    <name evidence="4" type="ORF">M896_040950</name>
</gene>
<dbReference type="PANTHER" id="PTHR46194:SF1">
    <property type="entry name" value="PEPTIDYL-TRNA HYDROLASE PTRHD1-RELATED"/>
    <property type="match status" value="1"/>
</dbReference>
<evidence type="ECO:0000256" key="1">
    <source>
        <dbReference type="ARBA" id="ARBA00013260"/>
    </source>
</evidence>
<evidence type="ECO:0000313" key="4">
    <source>
        <dbReference type="EMBL" id="KHN69899.1"/>
    </source>
</evidence>
<dbReference type="GO" id="GO:0004045">
    <property type="term" value="F:peptidyl-tRNA hydrolase activity"/>
    <property type="evidence" value="ECO:0007669"/>
    <property type="project" value="UniProtKB-EC"/>
</dbReference>
<dbReference type="AlphaFoldDB" id="A0A0B2UKX1"/>
<comment type="catalytic activity">
    <reaction evidence="3">
        <text>an N-acyl-L-alpha-aminoacyl-tRNA + H2O = an N-acyl-L-amino acid + a tRNA + H(+)</text>
        <dbReference type="Rhea" id="RHEA:54448"/>
        <dbReference type="Rhea" id="RHEA-COMP:10123"/>
        <dbReference type="Rhea" id="RHEA-COMP:13883"/>
        <dbReference type="ChEBI" id="CHEBI:15377"/>
        <dbReference type="ChEBI" id="CHEBI:15378"/>
        <dbReference type="ChEBI" id="CHEBI:59874"/>
        <dbReference type="ChEBI" id="CHEBI:78442"/>
        <dbReference type="ChEBI" id="CHEBI:138191"/>
        <dbReference type="EC" id="3.1.1.29"/>
    </reaction>
</comment>
<dbReference type="InterPro" id="IPR042237">
    <property type="entry name" value="PTRHD1"/>
</dbReference>
<dbReference type="Gene3D" id="3.40.1490.10">
    <property type="entry name" value="Bit1"/>
    <property type="match status" value="1"/>
</dbReference>
<dbReference type="OrthoDB" id="201213at2759"/>
<dbReference type="STRING" id="1354746.A0A0B2UKX1"/>
<keyword evidence="5" id="KW-1185">Reference proteome</keyword>
<dbReference type="EMBL" id="JOKQ01000004">
    <property type="protein sequence ID" value="KHN69899.1"/>
    <property type="molecule type" value="Genomic_DNA"/>
</dbReference>
<dbReference type="SUPFAM" id="SSF102462">
    <property type="entry name" value="Peptidyl-tRNA hydrolase II"/>
    <property type="match status" value="1"/>
</dbReference>
<accession>A0A0B2UKX1</accession>
<reference evidence="4 5" key="1">
    <citation type="journal article" date="2014" name="MBio">
        <title>The Ordospora colligata genome; evolution of extreme reduction in microsporidia and host-to-parasite horizontal gene transfer.</title>
        <authorList>
            <person name="Pombert J.-F."/>
            <person name="Haag K.L."/>
            <person name="Beidas S."/>
            <person name="Ebert D."/>
            <person name="Keeling P.J."/>
        </authorList>
    </citation>
    <scope>NUCLEOTIDE SEQUENCE [LARGE SCALE GENOMIC DNA]</scope>
    <source>
        <strain evidence="4 5">OC4</strain>
    </source>
</reference>
<sequence length="116" mass="13458">MDIAQYILLRGDLKGFSTGALIAQACHSSVCSIETYRRCADTVMYVADIGSMKKIILRIEQSDIDGILEHFLTHNIDHTVWIEHPENITTCISTRPYNRHEIKQTVEYLKRFRLFK</sequence>
<comment type="caution">
    <text evidence="4">The sequence shown here is derived from an EMBL/GenBank/DDBJ whole genome shotgun (WGS) entry which is preliminary data.</text>
</comment>
<dbReference type="HOGENOM" id="CLU_119261_1_1_1"/>
<dbReference type="InterPro" id="IPR023476">
    <property type="entry name" value="Pep_tRNA_hydro_II_dom_sf"/>
</dbReference>
<dbReference type="EC" id="3.1.1.29" evidence="1"/>
<dbReference type="VEuPathDB" id="MicrosporidiaDB:M896_040950"/>
<organism evidence="4 5">
    <name type="scientific">Ordospora colligata OC4</name>
    <dbReference type="NCBI Taxonomy" id="1354746"/>
    <lineage>
        <taxon>Eukaryota</taxon>
        <taxon>Fungi</taxon>
        <taxon>Fungi incertae sedis</taxon>
        <taxon>Microsporidia</taxon>
        <taxon>Ordosporidae</taxon>
        <taxon>Ordospora</taxon>
    </lineage>
</organism>
<evidence type="ECO:0000313" key="5">
    <source>
        <dbReference type="Proteomes" id="UP000031056"/>
    </source>
</evidence>